<feature type="region of interest" description="Disordered" evidence="1">
    <location>
        <begin position="167"/>
        <end position="192"/>
    </location>
</feature>
<evidence type="ECO:0000259" key="2">
    <source>
        <dbReference type="Pfam" id="PF19289"/>
    </source>
</evidence>
<feature type="compositionally biased region" description="Polar residues" evidence="1">
    <location>
        <begin position="173"/>
        <end position="184"/>
    </location>
</feature>
<keyword evidence="4" id="KW-0378">Hydrolase</keyword>
<dbReference type="InterPro" id="IPR045569">
    <property type="entry name" value="Metalloprtase-TldD/E_C"/>
</dbReference>
<evidence type="ECO:0000256" key="1">
    <source>
        <dbReference type="SAM" id="MobiDB-lite"/>
    </source>
</evidence>
<dbReference type="PANTHER" id="PTHR43666:SF1">
    <property type="entry name" value="CONSERVED PROTEIN"/>
    <property type="match status" value="1"/>
</dbReference>
<evidence type="ECO:0000313" key="5">
    <source>
        <dbReference type="Proteomes" id="UP000572635"/>
    </source>
</evidence>
<dbReference type="AlphaFoldDB" id="A0A7W8QUJ2"/>
<dbReference type="Proteomes" id="UP000572635">
    <property type="component" value="Unassembled WGS sequence"/>
</dbReference>
<comment type="caution">
    <text evidence="4">The sequence shown here is derived from an EMBL/GenBank/DDBJ whole genome shotgun (WGS) entry which is preliminary data.</text>
</comment>
<reference evidence="4 5" key="1">
    <citation type="submission" date="2020-08" db="EMBL/GenBank/DDBJ databases">
        <title>Sequencing the genomes of 1000 actinobacteria strains.</title>
        <authorList>
            <person name="Klenk H.-P."/>
        </authorList>
    </citation>
    <scope>NUCLEOTIDE SEQUENCE [LARGE SCALE GENOMIC DNA]</scope>
    <source>
        <strain evidence="4 5">DSM 44551</strain>
    </source>
</reference>
<evidence type="ECO:0000259" key="3">
    <source>
        <dbReference type="Pfam" id="PF19290"/>
    </source>
</evidence>
<feature type="domain" description="Metalloprotease TldD/E central" evidence="3">
    <location>
        <begin position="149"/>
        <end position="222"/>
    </location>
</feature>
<organism evidence="4 5">
    <name type="scientific">Nocardiopsis composta</name>
    <dbReference type="NCBI Taxonomy" id="157465"/>
    <lineage>
        <taxon>Bacteria</taxon>
        <taxon>Bacillati</taxon>
        <taxon>Actinomycetota</taxon>
        <taxon>Actinomycetes</taxon>
        <taxon>Streptosporangiales</taxon>
        <taxon>Nocardiopsidaceae</taxon>
        <taxon>Nocardiopsis</taxon>
    </lineage>
</organism>
<dbReference type="Pfam" id="PF19290">
    <property type="entry name" value="PmbA_TldD_2nd"/>
    <property type="match status" value="1"/>
</dbReference>
<dbReference type="EMBL" id="JACHDB010000002">
    <property type="protein sequence ID" value="MBB5435906.1"/>
    <property type="molecule type" value="Genomic_DNA"/>
</dbReference>
<gene>
    <name evidence="4" type="ORF">HDA36_006054</name>
</gene>
<dbReference type="InterPro" id="IPR036059">
    <property type="entry name" value="TldD/PmbA_sf"/>
</dbReference>
<dbReference type="GO" id="GO:0008237">
    <property type="term" value="F:metallopeptidase activity"/>
    <property type="evidence" value="ECO:0007669"/>
    <property type="project" value="InterPro"/>
</dbReference>
<evidence type="ECO:0000313" key="4">
    <source>
        <dbReference type="EMBL" id="MBB5435906.1"/>
    </source>
</evidence>
<dbReference type="InterPro" id="IPR045570">
    <property type="entry name" value="Metalloprtase-TldD/E_cen_dom"/>
</dbReference>
<protein>
    <submittedName>
        <fullName evidence="4">Putative Zn-dependent protease</fullName>
    </submittedName>
</protein>
<dbReference type="RefSeq" id="WP_184399086.1">
    <property type="nucleotide sequence ID" value="NZ_BAAAJD010000022.1"/>
</dbReference>
<dbReference type="Gene3D" id="3.30.2290.10">
    <property type="entry name" value="PmbA/TldD superfamily"/>
    <property type="match status" value="1"/>
</dbReference>
<dbReference type="InterPro" id="IPR035068">
    <property type="entry name" value="TldD/PmbA_N"/>
</dbReference>
<accession>A0A7W8QUJ2</accession>
<dbReference type="PANTHER" id="PTHR43666">
    <property type="entry name" value="TLDD PROTEIN"/>
    <property type="match status" value="1"/>
</dbReference>
<dbReference type="SUPFAM" id="SSF111283">
    <property type="entry name" value="Putative modulator of DNA gyrase, PmbA/TldD"/>
    <property type="match status" value="1"/>
</dbReference>
<feature type="domain" description="Metalloprotease TldD/E C-terminal" evidence="2">
    <location>
        <begin position="231"/>
        <end position="463"/>
    </location>
</feature>
<keyword evidence="5" id="KW-1185">Reference proteome</keyword>
<name>A0A7W8QUJ2_9ACTN</name>
<dbReference type="GO" id="GO:0006508">
    <property type="term" value="P:proteolysis"/>
    <property type="evidence" value="ECO:0007669"/>
    <property type="project" value="UniProtKB-KW"/>
</dbReference>
<keyword evidence="4" id="KW-0645">Protease</keyword>
<dbReference type="Pfam" id="PF19289">
    <property type="entry name" value="PmbA_TldD_3rd"/>
    <property type="match status" value="1"/>
</dbReference>
<sequence length="469" mass="49136">MSGSSPQAVVERALGLSRSSSCMVLVRERSTANLRWAGSSLTTNGVAQGRTVTVIALTDGPSGTAVGVVARSGLRDDELEELVRAAEAASESALPSEEAAPLLGPAEAGAGGDWDAPAATTGVDVFSAAAAGLGRAFRASADSGRLHYGYAEHTVESVFLGTSTGVRLRHDQPTGTIEMNTRGSSAEGADPRSAWVGRATRDFTDVDPDALDAELARRAEWARTPVELPAGRYETILPPTAVADMMVPMYFDSGARDASEGRSAFSDGEGGVRIGERIAGLPLTLLSDPARPGLECAPFVVADAPGRDVSAFDNGLPLRRTEWISKGVLSALGQTRATAARLGTPPAGFVDNLVLEQEGVTGGTDDLVASTERGLLLTCLWYIRMVDPQTMLLTGLTRDGVYLIEDGRITGAVNNFRFNESPVGLLERATEAGAPAPALSREMGDYFPRTAMPPLRIPDFNMSTVSQAS</sequence>
<proteinExistence type="predicted"/>